<evidence type="ECO:0000256" key="3">
    <source>
        <dbReference type="ARBA" id="ARBA00022833"/>
    </source>
</evidence>
<dbReference type="PROSITE" id="PS50865">
    <property type="entry name" value="ZF_MYND_2"/>
    <property type="match status" value="1"/>
</dbReference>
<evidence type="ECO:0000313" key="6">
    <source>
        <dbReference type="EMBL" id="TRM61961.1"/>
    </source>
</evidence>
<dbReference type="GO" id="GO:0008270">
    <property type="term" value="F:zinc ion binding"/>
    <property type="evidence" value="ECO:0007669"/>
    <property type="project" value="UniProtKB-KW"/>
</dbReference>
<gene>
    <name evidence="6" type="ORF">BD626DRAFT_499389</name>
</gene>
<name>A0A550CAY4_9AGAR</name>
<dbReference type="InterPro" id="IPR002893">
    <property type="entry name" value="Znf_MYND"/>
</dbReference>
<proteinExistence type="predicted"/>
<dbReference type="AlphaFoldDB" id="A0A550CAY4"/>
<comment type="caution">
    <text evidence="6">The sequence shown here is derived from an EMBL/GenBank/DDBJ whole genome shotgun (WGS) entry which is preliminary data.</text>
</comment>
<evidence type="ECO:0000313" key="7">
    <source>
        <dbReference type="Proteomes" id="UP000320762"/>
    </source>
</evidence>
<keyword evidence="7" id="KW-1185">Reference proteome</keyword>
<evidence type="ECO:0000259" key="5">
    <source>
        <dbReference type="PROSITE" id="PS50865"/>
    </source>
</evidence>
<dbReference type="Pfam" id="PF01753">
    <property type="entry name" value="zf-MYND"/>
    <property type="match status" value="1"/>
</dbReference>
<keyword evidence="1" id="KW-0479">Metal-binding</keyword>
<keyword evidence="3" id="KW-0862">Zinc</keyword>
<organism evidence="6 7">
    <name type="scientific">Schizophyllum amplum</name>
    <dbReference type="NCBI Taxonomy" id="97359"/>
    <lineage>
        <taxon>Eukaryota</taxon>
        <taxon>Fungi</taxon>
        <taxon>Dikarya</taxon>
        <taxon>Basidiomycota</taxon>
        <taxon>Agaricomycotina</taxon>
        <taxon>Agaricomycetes</taxon>
        <taxon>Agaricomycetidae</taxon>
        <taxon>Agaricales</taxon>
        <taxon>Schizophyllaceae</taxon>
        <taxon>Schizophyllum</taxon>
    </lineage>
</organism>
<reference evidence="6 7" key="1">
    <citation type="journal article" date="2019" name="New Phytol.">
        <title>Comparative genomics reveals unique wood-decay strategies and fruiting body development in the Schizophyllaceae.</title>
        <authorList>
            <person name="Almasi E."/>
            <person name="Sahu N."/>
            <person name="Krizsan K."/>
            <person name="Balint B."/>
            <person name="Kovacs G.M."/>
            <person name="Kiss B."/>
            <person name="Cseklye J."/>
            <person name="Drula E."/>
            <person name="Henrissat B."/>
            <person name="Nagy I."/>
            <person name="Chovatia M."/>
            <person name="Adam C."/>
            <person name="LaButti K."/>
            <person name="Lipzen A."/>
            <person name="Riley R."/>
            <person name="Grigoriev I.V."/>
            <person name="Nagy L.G."/>
        </authorList>
    </citation>
    <scope>NUCLEOTIDE SEQUENCE [LARGE SCALE GENOMIC DNA]</scope>
    <source>
        <strain evidence="6 7">NL-1724</strain>
    </source>
</reference>
<dbReference type="Proteomes" id="UP000320762">
    <property type="component" value="Unassembled WGS sequence"/>
</dbReference>
<evidence type="ECO:0000256" key="1">
    <source>
        <dbReference type="ARBA" id="ARBA00022723"/>
    </source>
</evidence>
<dbReference type="OrthoDB" id="341421at2759"/>
<evidence type="ECO:0000256" key="4">
    <source>
        <dbReference type="PROSITE-ProRule" id="PRU00134"/>
    </source>
</evidence>
<dbReference type="Gene3D" id="6.10.140.2220">
    <property type="match status" value="1"/>
</dbReference>
<dbReference type="SUPFAM" id="SSF144232">
    <property type="entry name" value="HIT/MYND zinc finger-like"/>
    <property type="match status" value="1"/>
</dbReference>
<accession>A0A550CAY4</accession>
<keyword evidence="2 4" id="KW-0863">Zinc-finger</keyword>
<sequence length="348" mass="39125">MLQAVGHHPRRVYRRIVGQLTVIAKLNQGLVSVHYQLGILVLLATEILPVPSHARDVVLALVQLAKTIHGIHEKHEAVYMTVSVLHEMWRYAQDTRSLTWALRAGLLPLLLELDQRTPYEGVANVLEYIAVRSVRYSVLRILCKNELLSSLGKSGFADAARMQLVDKCMREYAASMLGAYQKMCAFSNCRKHRHDTERISLRRCACLSVYYCSKGCQRKDWSVHKYQCTDGNEGLGVVEMLSGELPPKEAHFLALNAQIYVGTRAVLLLEEITRTPIPPMPAPPCFNILVNFEHIPPVHKIAVLRDDTNDGETMVMVTALSPRPYTSSEVATVIAHNMSLQCFKDLVK</sequence>
<protein>
    <recommendedName>
        <fullName evidence="5">MYND-type domain-containing protein</fullName>
    </recommendedName>
</protein>
<dbReference type="EMBL" id="VDMD01000014">
    <property type="protein sequence ID" value="TRM61961.1"/>
    <property type="molecule type" value="Genomic_DNA"/>
</dbReference>
<feature type="domain" description="MYND-type" evidence="5">
    <location>
        <begin position="186"/>
        <end position="228"/>
    </location>
</feature>
<evidence type="ECO:0000256" key="2">
    <source>
        <dbReference type="ARBA" id="ARBA00022771"/>
    </source>
</evidence>